<dbReference type="Pfam" id="PF00455">
    <property type="entry name" value="DeoRC"/>
    <property type="match status" value="1"/>
</dbReference>
<dbReference type="RefSeq" id="WP_250637908.1">
    <property type="nucleotide sequence ID" value="NZ_CP006959.1"/>
</dbReference>
<gene>
    <name evidence="2" type="ORF">MCCG_0967</name>
</gene>
<evidence type="ECO:0000313" key="3">
    <source>
        <dbReference type="Proteomes" id="UP000031910"/>
    </source>
</evidence>
<dbReference type="SMART" id="SM01134">
    <property type="entry name" value="DeoRC"/>
    <property type="match status" value="1"/>
</dbReference>
<dbReference type="AlphaFoldDB" id="A0A9N7AVC4"/>
<proteinExistence type="predicted"/>
<protein>
    <submittedName>
        <fullName evidence="2">Fructose operon transcriptional regulator</fullName>
    </submittedName>
</protein>
<sequence>MLLIQFLNVQELSKNNHNLLGGKYQVVTSSILGYQAINDLKNYSFDLSFIGINAVDEQNNIYITSDDHAQLKIQVIKNSNKSYGLVDQSKKHSKSFYKFATNLELELIED</sequence>
<evidence type="ECO:0000313" key="2">
    <source>
        <dbReference type="EMBL" id="AJK51882.1"/>
    </source>
</evidence>
<reference evidence="2 3" key="1">
    <citation type="submission" date="2013-12" db="EMBL/GenBank/DDBJ databases">
        <authorList>
            <person name="Wang R."/>
            <person name="Li Y."/>
            <person name="Zheng H."/>
            <person name="Xin J."/>
        </authorList>
    </citation>
    <scope>NUCLEOTIDE SEQUENCE [LARGE SCALE GENOMIC DNA]</scope>
    <source>
        <strain evidence="2 3">87001</strain>
    </source>
</reference>
<dbReference type="EMBL" id="CP006959">
    <property type="protein sequence ID" value="AJK51882.1"/>
    <property type="molecule type" value="Genomic_DNA"/>
</dbReference>
<dbReference type="SUPFAM" id="SSF100950">
    <property type="entry name" value="NagB/RpiA/CoA transferase-like"/>
    <property type="match status" value="1"/>
</dbReference>
<dbReference type="Proteomes" id="UP000031910">
    <property type="component" value="Chromosome"/>
</dbReference>
<evidence type="ECO:0000259" key="1">
    <source>
        <dbReference type="Pfam" id="PF00455"/>
    </source>
</evidence>
<dbReference type="InterPro" id="IPR037171">
    <property type="entry name" value="NagB/RpiA_transferase-like"/>
</dbReference>
<dbReference type="KEGG" id="mcai:MCCG_0967"/>
<feature type="domain" description="DeoR-like transcriptional repressor C-terminal sensor" evidence="1">
    <location>
        <begin position="10"/>
        <end position="105"/>
    </location>
</feature>
<keyword evidence="3" id="KW-1185">Reference proteome</keyword>
<dbReference type="InterPro" id="IPR014036">
    <property type="entry name" value="DeoR-like_C"/>
</dbReference>
<name>A0A9N7AVC4_MYCCC</name>
<organism evidence="2 3">
    <name type="scientific">Mycoplasma capricolum subsp. capripneumoniae 87001</name>
    <dbReference type="NCBI Taxonomy" id="1124992"/>
    <lineage>
        <taxon>Bacteria</taxon>
        <taxon>Bacillati</taxon>
        <taxon>Mycoplasmatota</taxon>
        <taxon>Mollicutes</taxon>
        <taxon>Mycoplasmataceae</taxon>
        <taxon>Mycoplasma</taxon>
    </lineage>
</organism>
<accession>A0A9N7AVC4</accession>